<accession>A0A177AVT3</accession>
<organism evidence="1 2">
    <name type="scientific">Intoshia linei</name>
    <dbReference type="NCBI Taxonomy" id="1819745"/>
    <lineage>
        <taxon>Eukaryota</taxon>
        <taxon>Metazoa</taxon>
        <taxon>Spiralia</taxon>
        <taxon>Lophotrochozoa</taxon>
        <taxon>Mesozoa</taxon>
        <taxon>Orthonectida</taxon>
        <taxon>Rhopaluridae</taxon>
        <taxon>Intoshia</taxon>
    </lineage>
</organism>
<dbReference type="Proteomes" id="UP000078046">
    <property type="component" value="Unassembled WGS sequence"/>
</dbReference>
<dbReference type="EMBL" id="LWCA01001039">
    <property type="protein sequence ID" value="OAF66095.1"/>
    <property type="molecule type" value="Genomic_DNA"/>
</dbReference>
<keyword evidence="2" id="KW-1185">Reference proteome</keyword>
<evidence type="ECO:0000313" key="2">
    <source>
        <dbReference type="Proteomes" id="UP000078046"/>
    </source>
</evidence>
<comment type="caution">
    <text evidence="1">The sequence shown here is derived from an EMBL/GenBank/DDBJ whole genome shotgun (WGS) entry which is preliminary data.</text>
</comment>
<name>A0A177AVT3_9BILA</name>
<dbReference type="AlphaFoldDB" id="A0A177AVT3"/>
<reference evidence="1 2" key="1">
    <citation type="submission" date="2016-04" db="EMBL/GenBank/DDBJ databases">
        <title>The genome of Intoshia linei affirms orthonectids as highly simplified spiralians.</title>
        <authorList>
            <person name="Mikhailov K.V."/>
            <person name="Slusarev G.S."/>
            <person name="Nikitin M.A."/>
            <person name="Logacheva M.D."/>
            <person name="Penin A."/>
            <person name="Aleoshin V."/>
            <person name="Panchin Y.V."/>
        </authorList>
    </citation>
    <scope>NUCLEOTIDE SEQUENCE [LARGE SCALE GENOMIC DNA]</scope>
    <source>
        <strain evidence="1">Intl2013</strain>
        <tissue evidence="1">Whole animal</tissue>
    </source>
</reference>
<evidence type="ECO:0000313" key="1">
    <source>
        <dbReference type="EMBL" id="OAF66095.1"/>
    </source>
</evidence>
<gene>
    <name evidence="1" type="ORF">A3Q56_06169</name>
</gene>
<protein>
    <submittedName>
        <fullName evidence="1">Uncharacterized protein</fullName>
    </submittedName>
</protein>
<sequence length="107" mass="12947">MDSNFRNLVEQLPDVYLEAPVWILKRKFAFMKIDVVEEMFLYLTLSQFDDLRYHEQLNALPVRLLEINNFDKEKSIFDFRQLLWTFKIIAWSDIQLHRSADAIDLCF</sequence>
<proteinExistence type="predicted"/>